<keyword evidence="6 7" id="KW-0472">Membrane</keyword>
<keyword evidence="4 7" id="KW-0812">Transmembrane</keyword>
<evidence type="ECO:0000256" key="5">
    <source>
        <dbReference type="ARBA" id="ARBA00022989"/>
    </source>
</evidence>
<dbReference type="InterPro" id="IPR051393">
    <property type="entry name" value="ABC_transporter_permease"/>
</dbReference>
<evidence type="ECO:0000259" key="8">
    <source>
        <dbReference type="PROSITE" id="PS50928"/>
    </source>
</evidence>
<accession>A0A662D1T7</accession>
<protein>
    <submittedName>
        <fullName evidence="9">Sugar ABC transporter permease</fullName>
    </submittedName>
</protein>
<organism evidence="9 10">
    <name type="scientific">Aerophobetes bacterium</name>
    <dbReference type="NCBI Taxonomy" id="2030807"/>
    <lineage>
        <taxon>Bacteria</taxon>
        <taxon>Candidatus Aerophobota</taxon>
    </lineage>
</organism>
<dbReference type="EMBL" id="QMPY01000164">
    <property type="protein sequence ID" value="RLE06645.1"/>
    <property type="molecule type" value="Genomic_DNA"/>
</dbReference>
<feature type="transmembrane region" description="Helical" evidence="7">
    <location>
        <begin position="154"/>
        <end position="180"/>
    </location>
</feature>
<dbReference type="AlphaFoldDB" id="A0A662D1T7"/>
<comment type="similarity">
    <text evidence="7">Belongs to the binding-protein-dependent transport system permease family.</text>
</comment>
<dbReference type="GO" id="GO:0005886">
    <property type="term" value="C:plasma membrane"/>
    <property type="evidence" value="ECO:0007669"/>
    <property type="project" value="UniProtKB-SubCell"/>
</dbReference>
<feature type="transmembrane region" description="Helical" evidence="7">
    <location>
        <begin position="265"/>
        <end position="285"/>
    </location>
</feature>
<evidence type="ECO:0000256" key="2">
    <source>
        <dbReference type="ARBA" id="ARBA00022448"/>
    </source>
</evidence>
<gene>
    <name evidence="9" type="ORF">DRZ78_04355</name>
</gene>
<comment type="subcellular location">
    <subcellularLocation>
        <location evidence="1 7">Cell membrane</location>
        <topology evidence="1 7">Multi-pass membrane protein</topology>
    </subcellularLocation>
</comment>
<evidence type="ECO:0000256" key="1">
    <source>
        <dbReference type="ARBA" id="ARBA00004651"/>
    </source>
</evidence>
<keyword evidence="3" id="KW-1003">Cell membrane</keyword>
<dbReference type="GO" id="GO:0055085">
    <property type="term" value="P:transmembrane transport"/>
    <property type="evidence" value="ECO:0007669"/>
    <property type="project" value="InterPro"/>
</dbReference>
<feature type="domain" description="ABC transmembrane type-1" evidence="8">
    <location>
        <begin position="69"/>
        <end position="281"/>
    </location>
</feature>
<feature type="transmembrane region" description="Helical" evidence="7">
    <location>
        <begin position="201"/>
        <end position="222"/>
    </location>
</feature>
<dbReference type="InterPro" id="IPR000515">
    <property type="entry name" value="MetI-like"/>
</dbReference>
<dbReference type="Pfam" id="PF00528">
    <property type="entry name" value="BPD_transp_1"/>
    <property type="match status" value="1"/>
</dbReference>
<evidence type="ECO:0000256" key="7">
    <source>
        <dbReference type="RuleBase" id="RU363032"/>
    </source>
</evidence>
<dbReference type="Proteomes" id="UP000277457">
    <property type="component" value="Unassembled WGS sequence"/>
</dbReference>
<dbReference type="PANTHER" id="PTHR30193:SF37">
    <property type="entry name" value="INNER MEMBRANE ABC TRANSPORTER PERMEASE PROTEIN YCJO"/>
    <property type="match status" value="1"/>
</dbReference>
<feature type="transmembrane region" description="Helical" evidence="7">
    <location>
        <begin position="12"/>
        <end position="34"/>
    </location>
</feature>
<reference evidence="9 10" key="1">
    <citation type="submission" date="2018-06" db="EMBL/GenBank/DDBJ databases">
        <title>Extensive metabolic versatility and redundancy in microbially diverse, dynamic hydrothermal sediments.</title>
        <authorList>
            <person name="Dombrowski N."/>
            <person name="Teske A."/>
            <person name="Baker B.J."/>
        </authorList>
    </citation>
    <scope>NUCLEOTIDE SEQUENCE [LARGE SCALE GENOMIC DNA]</scope>
    <source>
        <strain evidence="9">B7_G13</strain>
    </source>
</reference>
<feature type="transmembrane region" description="Helical" evidence="7">
    <location>
        <begin position="107"/>
        <end position="126"/>
    </location>
</feature>
<evidence type="ECO:0000313" key="9">
    <source>
        <dbReference type="EMBL" id="RLE06645.1"/>
    </source>
</evidence>
<evidence type="ECO:0000256" key="4">
    <source>
        <dbReference type="ARBA" id="ARBA00022692"/>
    </source>
</evidence>
<dbReference type="InterPro" id="IPR035906">
    <property type="entry name" value="MetI-like_sf"/>
</dbReference>
<proteinExistence type="inferred from homology"/>
<keyword evidence="5 7" id="KW-1133">Transmembrane helix</keyword>
<comment type="caution">
    <text evidence="9">The sequence shown here is derived from an EMBL/GenBank/DDBJ whole genome shotgun (WGS) entry which is preliminary data.</text>
</comment>
<evidence type="ECO:0000313" key="10">
    <source>
        <dbReference type="Proteomes" id="UP000277457"/>
    </source>
</evidence>
<evidence type="ECO:0000256" key="6">
    <source>
        <dbReference type="ARBA" id="ARBA00023136"/>
    </source>
</evidence>
<name>A0A662D1T7_UNCAE</name>
<evidence type="ECO:0000256" key="3">
    <source>
        <dbReference type="ARBA" id="ARBA00022475"/>
    </source>
</evidence>
<sequence length="293" mass="33424">MGIKSSRQKWGYIFTLPGIVWYGLFMAYPMYYAIVLSLHRWMGAQTVPVFVKLENFRAIFTDPLFGKSFVNTFYFTFMSVCLTTFPALFIAILLTMITRLRGIYRTLYFLPSVCGVVAVGIIWTWLYQPTFGLFNHILGFLHLPPSRWINDSRIALFCVALTQAWMRLGFSIVIFLAGLLSIPKQFYDAAEVDGAGKFRQIIHITLPLAMPIITFLLIYNTIYGLTVFGEIYMMTEGGPGNATYSVAYLMYETAFRYSEMGKGSAMALILFVVILAITVIQMKFFEKGTKVEY</sequence>
<dbReference type="PANTHER" id="PTHR30193">
    <property type="entry name" value="ABC TRANSPORTER PERMEASE PROTEIN"/>
    <property type="match status" value="1"/>
</dbReference>
<dbReference type="SUPFAM" id="SSF161098">
    <property type="entry name" value="MetI-like"/>
    <property type="match status" value="1"/>
</dbReference>
<feature type="transmembrane region" description="Helical" evidence="7">
    <location>
        <begin position="73"/>
        <end position="95"/>
    </location>
</feature>
<keyword evidence="2 7" id="KW-0813">Transport</keyword>
<dbReference type="PROSITE" id="PS50928">
    <property type="entry name" value="ABC_TM1"/>
    <property type="match status" value="1"/>
</dbReference>
<dbReference type="CDD" id="cd06261">
    <property type="entry name" value="TM_PBP2"/>
    <property type="match status" value="1"/>
</dbReference>
<dbReference type="Gene3D" id="1.10.3720.10">
    <property type="entry name" value="MetI-like"/>
    <property type="match status" value="1"/>
</dbReference>